<dbReference type="InterPro" id="IPR009057">
    <property type="entry name" value="Homeodomain-like_sf"/>
</dbReference>
<dbReference type="FunFam" id="1.10.10.60:FF:000394">
    <property type="entry name" value="MYB transcription factor"/>
    <property type="match status" value="1"/>
</dbReference>
<dbReference type="OrthoDB" id="2143914at2759"/>
<dbReference type="Gene3D" id="1.10.10.60">
    <property type="entry name" value="Homeodomain-like"/>
    <property type="match status" value="2"/>
</dbReference>
<dbReference type="PROSITE" id="PS50090">
    <property type="entry name" value="MYB_LIKE"/>
    <property type="match status" value="2"/>
</dbReference>
<evidence type="ECO:0000256" key="4">
    <source>
        <dbReference type="ARBA" id="ARBA00023125"/>
    </source>
</evidence>
<accession>A0A8X7VTC5</accession>
<keyword evidence="3" id="KW-0805">Transcription regulation</keyword>
<dbReference type="Proteomes" id="UP000886595">
    <property type="component" value="Unassembled WGS sequence"/>
</dbReference>
<evidence type="ECO:0000259" key="9">
    <source>
        <dbReference type="PROSITE" id="PS51294"/>
    </source>
</evidence>
<dbReference type="GO" id="GO:0051707">
    <property type="term" value="P:response to other organism"/>
    <property type="evidence" value="ECO:0007669"/>
    <property type="project" value="UniProtKB-ARBA"/>
</dbReference>
<organism evidence="10 11">
    <name type="scientific">Brassica carinata</name>
    <name type="common">Ethiopian mustard</name>
    <name type="synonym">Abyssinian cabbage</name>
    <dbReference type="NCBI Taxonomy" id="52824"/>
    <lineage>
        <taxon>Eukaryota</taxon>
        <taxon>Viridiplantae</taxon>
        <taxon>Streptophyta</taxon>
        <taxon>Embryophyta</taxon>
        <taxon>Tracheophyta</taxon>
        <taxon>Spermatophyta</taxon>
        <taxon>Magnoliopsida</taxon>
        <taxon>eudicotyledons</taxon>
        <taxon>Gunneridae</taxon>
        <taxon>Pentapetalae</taxon>
        <taxon>rosids</taxon>
        <taxon>malvids</taxon>
        <taxon>Brassicales</taxon>
        <taxon>Brassicaceae</taxon>
        <taxon>Brassiceae</taxon>
        <taxon>Brassica</taxon>
    </lineage>
</organism>
<evidence type="ECO:0000259" key="8">
    <source>
        <dbReference type="PROSITE" id="PS50090"/>
    </source>
</evidence>
<dbReference type="InterPro" id="IPR015495">
    <property type="entry name" value="Myb_TF_plants"/>
</dbReference>
<dbReference type="InterPro" id="IPR017930">
    <property type="entry name" value="Myb_dom"/>
</dbReference>
<evidence type="ECO:0000256" key="6">
    <source>
        <dbReference type="ARBA" id="ARBA00023242"/>
    </source>
</evidence>
<dbReference type="FunFam" id="1.10.10.60:FF:000001">
    <property type="entry name" value="MYB-related transcription factor"/>
    <property type="match status" value="1"/>
</dbReference>
<evidence type="ECO:0000256" key="3">
    <source>
        <dbReference type="ARBA" id="ARBA00023015"/>
    </source>
</evidence>
<evidence type="ECO:0000256" key="2">
    <source>
        <dbReference type="ARBA" id="ARBA00022737"/>
    </source>
</evidence>
<dbReference type="InterPro" id="IPR001005">
    <property type="entry name" value="SANT/Myb"/>
</dbReference>
<comment type="subunit">
    <text evidence="7">Can form complexes with MYC2, MYC3 or MYC4.</text>
</comment>
<dbReference type="GO" id="GO:0000976">
    <property type="term" value="F:transcription cis-regulatory region binding"/>
    <property type="evidence" value="ECO:0007669"/>
    <property type="project" value="UniProtKB-ARBA"/>
</dbReference>
<dbReference type="AlphaFoldDB" id="A0A8X7VTC5"/>
<keyword evidence="5" id="KW-0804">Transcription</keyword>
<name>A0A8X7VTC5_BRACI</name>
<gene>
    <name evidence="10" type="ORF">Bca52824_019894</name>
</gene>
<reference evidence="10 11" key="1">
    <citation type="submission" date="2020-02" db="EMBL/GenBank/DDBJ databases">
        <authorList>
            <person name="Ma Q."/>
            <person name="Huang Y."/>
            <person name="Song X."/>
            <person name="Pei D."/>
        </authorList>
    </citation>
    <scope>NUCLEOTIDE SEQUENCE [LARGE SCALE GENOMIC DNA]</scope>
    <source>
        <strain evidence="10">Sxm20200214</strain>
        <tissue evidence="10">Leaf</tissue>
    </source>
</reference>
<feature type="domain" description="HTH myb-type" evidence="9">
    <location>
        <begin position="62"/>
        <end position="116"/>
    </location>
</feature>
<evidence type="ECO:0000313" key="11">
    <source>
        <dbReference type="Proteomes" id="UP000886595"/>
    </source>
</evidence>
<dbReference type="SUPFAM" id="SSF46689">
    <property type="entry name" value="Homeodomain-like"/>
    <property type="match status" value="1"/>
</dbReference>
<keyword evidence="2" id="KW-0677">Repeat</keyword>
<proteinExistence type="predicted"/>
<evidence type="ECO:0000256" key="7">
    <source>
        <dbReference type="ARBA" id="ARBA00062314"/>
    </source>
</evidence>
<keyword evidence="4" id="KW-0238">DNA-binding</keyword>
<dbReference type="GO" id="GO:0080090">
    <property type="term" value="P:regulation of primary metabolic process"/>
    <property type="evidence" value="ECO:0007669"/>
    <property type="project" value="UniProtKB-ARBA"/>
</dbReference>
<dbReference type="PANTHER" id="PTHR10641:SF1328">
    <property type="entry name" value="TRANSCRIPTION FACTOR MYB34"/>
    <property type="match status" value="1"/>
</dbReference>
<dbReference type="PANTHER" id="PTHR10641">
    <property type="entry name" value="MYB FAMILY TRANSCRIPTION FACTOR"/>
    <property type="match status" value="1"/>
</dbReference>
<dbReference type="EMBL" id="JAAMPC010000004">
    <property type="protein sequence ID" value="KAG2316772.1"/>
    <property type="molecule type" value="Genomic_DNA"/>
</dbReference>
<evidence type="ECO:0000256" key="1">
    <source>
        <dbReference type="ARBA" id="ARBA00004123"/>
    </source>
</evidence>
<keyword evidence="11" id="KW-1185">Reference proteome</keyword>
<dbReference type="PROSITE" id="PS51294">
    <property type="entry name" value="HTH_MYB"/>
    <property type="match status" value="2"/>
</dbReference>
<comment type="subcellular location">
    <subcellularLocation>
        <location evidence="1">Nucleus</location>
    </subcellularLocation>
</comment>
<keyword evidence="6" id="KW-0539">Nucleus</keyword>
<evidence type="ECO:0000313" key="10">
    <source>
        <dbReference type="EMBL" id="KAG2316772.1"/>
    </source>
</evidence>
<feature type="domain" description="Myb-like" evidence="8">
    <location>
        <begin position="62"/>
        <end position="112"/>
    </location>
</feature>
<dbReference type="GO" id="GO:0005634">
    <property type="term" value="C:nucleus"/>
    <property type="evidence" value="ECO:0007669"/>
    <property type="project" value="UniProtKB-SubCell"/>
</dbReference>
<dbReference type="CDD" id="cd00167">
    <property type="entry name" value="SANT"/>
    <property type="match status" value="2"/>
</dbReference>
<dbReference type="SMART" id="SM00717">
    <property type="entry name" value="SANT"/>
    <property type="match status" value="2"/>
</dbReference>
<dbReference type="Pfam" id="PF00249">
    <property type="entry name" value="Myb_DNA-binding"/>
    <property type="match status" value="2"/>
</dbReference>
<evidence type="ECO:0000256" key="5">
    <source>
        <dbReference type="ARBA" id="ARBA00023163"/>
    </source>
</evidence>
<protein>
    <submittedName>
        <fullName evidence="10">Uncharacterized protein</fullName>
    </submittedName>
</protein>
<feature type="domain" description="HTH myb-type" evidence="9">
    <location>
        <begin position="9"/>
        <end position="61"/>
    </location>
</feature>
<comment type="caution">
    <text evidence="10">The sequence shown here is derived from an EMBL/GenBank/DDBJ whole genome shotgun (WGS) entry which is preliminary data.</text>
</comment>
<sequence>MVRTPCCKEEGIKKGAWTSEEDQKLIAYIQRHGEGGWRTLPEKAGLKRCGKSCRLRWANYLRPDIKRGEFTPEEDDTIIKLHALKGNKWAAIATHLAGRTDNEIKNYWNTNLKKRLKQKGIDPTTHKPIISTGLGPETHKFGSSGSARVLNRVASKYAVDLNRDVVTGIIIGNSTIIANVSQNSGEVENSTTTLLNKTSTSSGFSDNCSFSDGFTEFFSNEEISDMYMDVDNVGLMEELKGILSCESAVAGGVKGSPEVNVSDKMEFLDSWNEEDDLQKFVSSLSCVFV</sequence>
<feature type="domain" description="Myb-like" evidence="8">
    <location>
        <begin position="9"/>
        <end position="61"/>
    </location>
</feature>